<sequence length="430" mass="45035">MHAFTRRRSGAVAVAATLAFAAAVAAVPPAGAAAPPEVGPRAETPAMFDDDEGGNANADDPAIWRNAADPDASLVIATAKEGGLRVYDLDAREVQSIPAPGPDHAPGRFNNVDLVHGMSLGSGAADLAVVSDRGSDRLRVYRVDGDRPGAPLTDVTDASAPWIFSGSQEEVDEESTAYGLATYTDAATGKSYALVSQNATTRVALLELTATRGGTVSYRKVRTLDLPAAFTMPDGSKWSPCGEPGEGPQVEGMVVDPATGTLFAGQEDVGIWRLPADLRGRPVLQDKVREYGVPARYDEPSDECVAGEDPGFGGDRVSADVEGLTLLKQDDGDGYLLASSQGDDTFVAYDRERSDGHEYEGGFRVTAASEALDGSEECDGADVLAEPLGAKYPDGLLVVQDGHMAPEDGEREATGFKFVDLADVLETLDD</sequence>
<evidence type="ECO:0000313" key="4">
    <source>
        <dbReference type="Proteomes" id="UP000029095"/>
    </source>
</evidence>
<evidence type="ECO:0000313" key="3">
    <source>
        <dbReference type="EMBL" id="KFG71898.1"/>
    </source>
</evidence>
<dbReference type="PROSITE" id="PS51662">
    <property type="entry name" value="BP_PHYTASE"/>
    <property type="match status" value="1"/>
</dbReference>
<dbReference type="Gene3D" id="2.120.10.30">
    <property type="entry name" value="TolB, C-terminal domain"/>
    <property type="match status" value="1"/>
</dbReference>
<dbReference type="STRING" id="1915400.FM21_30470"/>
<keyword evidence="1" id="KW-0732">Signal</keyword>
<dbReference type="SUPFAM" id="SSF50956">
    <property type="entry name" value="Thermostable phytase (3-phytase)"/>
    <property type="match status" value="1"/>
</dbReference>
<organism evidence="3 4">
    <name type="scientific">Streptomyces mutabilis</name>
    <dbReference type="NCBI Taxonomy" id="67332"/>
    <lineage>
        <taxon>Bacteria</taxon>
        <taxon>Bacillati</taxon>
        <taxon>Actinomycetota</taxon>
        <taxon>Actinomycetes</taxon>
        <taxon>Kitasatosporales</taxon>
        <taxon>Streptomycetaceae</taxon>
        <taxon>Streptomyces</taxon>
    </lineage>
</organism>
<reference evidence="3 4" key="1">
    <citation type="submission" date="2014-05" db="EMBL/GenBank/DDBJ databases">
        <title>Complete genome sequence of the Streptomyces mutabilis TRM45540.</title>
        <authorList>
            <person name="Luo X."/>
            <person name="Zhang L."/>
        </authorList>
    </citation>
    <scope>NUCLEOTIDE SEQUENCE [LARGE SCALE GENOMIC DNA]</scope>
    <source>
        <strain evidence="3 4">TRM45540</strain>
    </source>
</reference>
<name>A0A086MSN0_9ACTN</name>
<dbReference type="InterPro" id="IPR003431">
    <property type="entry name" value="B-propeller_Phytase"/>
</dbReference>
<feature type="chain" id="PRO_5038464772" evidence="1">
    <location>
        <begin position="26"/>
        <end position="430"/>
    </location>
</feature>
<dbReference type="InterPro" id="IPR011042">
    <property type="entry name" value="6-blade_b-propeller_TolB-like"/>
</dbReference>
<dbReference type="AlphaFoldDB" id="A0A086MSN0"/>
<dbReference type="Pfam" id="PF02333">
    <property type="entry name" value="Phytase"/>
    <property type="match status" value="2"/>
</dbReference>
<dbReference type="RefSeq" id="WP_043383776.1">
    <property type="nucleotide sequence ID" value="NZ_KN039948.1"/>
</dbReference>
<gene>
    <name evidence="3" type="ORF">FM21_30470</name>
</gene>
<keyword evidence="3" id="KW-0378">Hydrolase</keyword>
<feature type="signal peptide" evidence="1">
    <location>
        <begin position="1"/>
        <end position="25"/>
    </location>
</feature>
<dbReference type="EMBL" id="JNFQ01000004">
    <property type="protein sequence ID" value="KFG71898.1"/>
    <property type="molecule type" value="Genomic_DNA"/>
</dbReference>
<keyword evidence="4" id="KW-1185">Reference proteome</keyword>
<dbReference type="GO" id="GO:0016158">
    <property type="term" value="F:inositol hexakisphosphate 3-phosphatase activity"/>
    <property type="evidence" value="ECO:0007669"/>
    <property type="project" value="InterPro"/>
</dbReference>
<protein>
    <submittedName>
        <fullName evidence="3">Hydrolase</fullName>
    </submittedName>
</protein>
<evidence type="ECO:0000256" key="1">
    <source>
        <dbReference type="SAM" id="SignalP"/>
    </source>
</evidence>
<feature type="domain" description="BPP" evidence="2">
    <location>
        <begin position="28"/>
        <end position="428"/>
    </location>
</feature>
<dbReference type="HOGENOM" id="CLU_044211_0_0_11"/>
<evidence type="ECO:0000259" key="2">
    <source>
        <dbReference type="PROSITE" id="PS51662"/>
    </source>
</evidence>
<accession>A0A086MSN0</accession>
<comment type="caution">
    <text evidence="3">The sequence shown here is derived from an EMBL/GenBank/DDBJ whole genome shotgun (WGS) entry which is preliminary data.</text>
</comment>
<proteinExistence type="predicted"/>
<dbReference type="Proteomes" id="UP000029095">
    <property type="component" value="Unassembled WGS sequence"/>
</dbReference>